<keyword evidence="2" id="KW-1185">Reference proteome</keyword>
<protein>
    <submittedName>
        <fullName evidence="1">Uncharacterized protein</fullName>
    </submittedName>
</protein>
<evidence type="ECO:0000313" key="2">
    <source>
        <dbReference type="Proteomes" id="UP000276834"/>
    </source>
</evidence>
<name>A0A3L8SAC6_CHLGU</name>
<evidence type="ECO:0000313" key="1">
    <source>
        <dbReference type="EMBL" id="RLV98983.1"/>
    </source>
</evidence>
<reference evidence="1 2" key="1">
    <citation type="journal article" date="2018" name="Proc. R. Soc. B">
        <title>A non-coding region near Follistatin controls head colour polymorphism in the Gouldian finch.</title>
        <authorList>
            <person name="Toomey M.B."/>
            <person name="Marques C.I."/>
            <person name="Andrade P."/>
            <person name="Araujo P.M."/>
            <person name="Sabatino S."/>
            <person name="Gazda M.A."/>
            <person name="Afonso S."/>
            <person name="Lopes R.J."/>
            <person name="Corbo J.C."/>
            <person name="Carneiro M."/>
        </authorList>
    </citation>
    <scope>NUCLEOTIDE SEQUENCE [LARGE SCALE GENOMIC DNA]</scope>
    <source>
        <strain evidence="1">Red01</strain>
        <tissue evidence="1">Muscle</tissue>
    </source>
</reference>
<dbReference type="EMBL" id="QUSF01000035">
    <property type="protein sequence ID" value="RLV98983.1"/>
    <property type="molecule type" value="Genomic_DNA"/>
</dbReference>
<sequence length="69" mass="7636">MCEPTRVRGHRVCVLRYRDPGSCLMGLGPGSRPLQWKQSPSSKAAGIHTWLFSSSEPINRLSNLSKSIP</sequence>
<organism evidence="1 2">
    <name type="scientific">Chloebia gouldiae</name>
    <name type="common">Gouldian finch</name>
    <name type="synonym">Erythrura gouldiae</name>
    <dbReference type="NCBI Taxonomy" id="44316"/>
    <lineage>
        <taxon>Eukaryota</taxon>
        <taxon>Metazoa</taxon>
        <taxon>Chordata</taxon>
        <taxon>Craniata</taxon>
        <taxon>Vertebrata</taxon>
        <taxon>Euteleostomi</taxon>
        <taxon>Archelosauria</taxon>
        <taxon>Archosauria</taxon>
        <taxon>Dinosauria</taxon>
        <taxon>Saurischia</taxon>
        <taxon>Theropoda</taxon>
        <taxon>Coelurosauria</taxon>
        <taxon>Aves</taxon>
        <taxon>Neognathae</taxon>
        <taxon>Neoaves</taxon>
        <taxon>Telluraves</taxon>
        <taxon>Australaves</taxon>
        <taxon>Passeriformes</taxon>
        <taxon>Passeroidea</taxon>
        <taxon>Passeridae</taxon>
        <taxon>Chloebia</taxon>
    </lineage>
</organism>
<dbReference type="Proteomes" id="UP000276834">
    <property type="component" value="Unassembled WGS sequence"/>
</dbReference>
<proteinExistence type="predicted"/>
<comment type="caution">
    <text evidence="1">The sequence shown here is derived from an EMBL/GenBank/DDBJ whole genome shotgun (WGS) entry which is preliminary data.</text>
</comment>
<gene>
    <name evidence="1" type="ORF">DV515_00010176</name>
</gene>
<dbReference type="AlphaFoldDB" id="A0A3L8SAC6"/>
<accession>A0A3L8SAC6</accession>